<reference evidence="2 3" key="1">
    <citation type="submission" date="2020-07" db="EMBL/GenBank/DDBJ databases">
        <title>Comparative genomics of pyrophilous fungi reveals a link between fire events and developmental genes.</title>
        <authorList>
            <consortium name="DOE Joint Genome Institute"/>
            <person name="Steindorff A.S."/>
            <person name="Carver A."/>
            <person name="Calhoun S."/>
            <person name="Stillman K."/>
            <person name="Liu H."/>
            <person name="Lipzen A."/>
            <person name="Pangilinan J."/>
            <person name="Labutti K."/>
            <person name="Bruns T.D."/>
            <person name="Grigoriev I.V."/>
        </authorList>
    </citation>
    <scope>NUCLEOTIDE SEQUENCE [LARGE SCALE GENOMIC DNA]</scope>
    <source>
        <strain evidence="2 3">CBS 144469</strain>
    </source>
</reference>
<accession>A0A8H6M7S0</accession>
<evidence type="ECO:0000256" key="1">
    <source>
        <dbReference type="SAM" id="MobiDB-lite"/>
    </source>
</evidence>
<gene>
    <name evidence="2" type="ORF">DFP72DRAFT_807270</name>
</gene>
<feature type="region of interest" description="Disordered" evidence="1">
    <location>
        <begin position="92"/>
        <end position="114"/>
    </location>
</feature>
<name>A0A8H6M7S0_9AGAR</name>
<protein>
    <submittedName>
        <fullName evidence="2">Uncharacterized protein</fullName>
    </submittedName>
</protein>
<comment type="caution">
    <text evidence="2">The sequence shown here is derived from an EMBL/GenBank/DDBJ whole genome shotgun (WGS) entry which is preliminary data.</text>
</comment>
<dbReference type="OrthoDB" id="67700at2759"/>
<proteinExistence type="predicted"/>
<evidence type="ECO:0000313" key="2">
    <source>
        <dbReference type="EMBL" id="KAF6759003.1"/>
    </source>
</evidence>
<keyword evidence="3" id="KW-1185">Reference proteome</keyword>
<sequence length="114" mass="12763">MVSAVLCHLGQEYLEEVALPLDNWFWRRTAPLAHTPGPIPTTRCPFSLDLLSTKSNTIVTGSVQLKLGFVASPNCNEIMRWEAVYWELSKRSRPSLVSAPAVRRRPHSSSDAPF</sequence>
<dbReference type="EMBL" id="JACGCI010000017">
    <property type="protein sequence ID" value="KAF6759003.1"/>
    <property type="molecule type" value="Genomic_DNA"/>
</dbReference>
<dbReference type="Proteomes" id="UP000521943">
    <property type="component" value="Unassembled WGS sequence"/>
</dbReference>
<dbReference type="AlphaFoldDB" id="A0A8H6M7S0"/>
<evidence type="ECO:0000313" key="3">
    <source>
        <dbReference type="Proteomes" id="UP000521943"/>
    </source>
</evidence>
<organism evidence="2 3">
    <name type="scientific">Ephemerocybe angulata</name>
    <dbReference type="NCBI Taxonomy" id="980116"/>
    <lineage>
        <taxon>Eukaryota</taxon>
        <taxon>Fungi</taxon>
        <taxon>Dikarya</taxon>
        <taxon>Basidiomycota</taxon>
        <taxon>Agaricomycotina</taxon>
        <taxon>Agaricomycetes</taxon>
        <taxon>Agaricomycetidae</taxon>
        <taxon>Agaricales</taxon>
        <taxon>Agaricineae</taxon>
        <taxon>Psathyrellaceae</taxon>
        <taxon>Ephemerocybe</taxon>
    </lineage>
</organism>